<dbReference type="Gene3D" id="3.10.180.10">
    <property type="entry name" value="2,3-Dihydroxybiphenyl 1,2-Dioxygenase, domain 1"/>
    <property type="match status" value="1"/>
</dbReference>
<dbReference type="InterPro" id="IPR037523">
    <property type="entry name" value="VOC_core"/>
</dbReference>
<dbReference type="InterPro" id="IPR004360">
    <property type="entry name" value="Glyas_Fos-R_dOase_dom"/>
</dbReference>
<gene>
    <name evidence="3" type="ORF">WJ68_27610</name>
    <name evidence="2" type="ORF">WK67_03155</name>
    <name evidence="4" type="ORF">WL73_15335</name>
</gene>
<dbReference type="Proteomes" id="UP000057910">
    <property type="component" value="Unassembled WGS sequence"/>
</dbReference>
<accession>A0A104XUJ5</accession>
<evidence type="ECO:0000313" key="5">
    <source>
        <dbReference type="Proteomes" id="UP000057910"/>
    </source>
</evidence>
<dbReference type="AlphaFoldDB" id="A0A104XUJ5"/>
<evidence type="ECO:0000259" key="1">
    <source>
        <dbReference type="PROSITE" id="PS51819"/>
    </source>
</evidence>
<dbReference type="EMBL" id="LPIX01000057">
    <property type="protein sequence ID" value="KWE03130.1"/>
    <property type="molecule type" value="Genomic_DNA"/>
</dbReference>
<proteinExistence type="predicted"/>
<evidence type="ECO:0000313" key="3">
    <source>
        <dbReference type="EMBL" id="KVN74889.1"/>
    </source>
</evidence>
<dbReference type="InterPro" id="IPR050383">
    <property type="entry name" value="GlyoxalaseI/FosfomycinResist"/>
</dbReference>
<dbReference type="OrthoDB" id="9798430at2"/>
<evidence type="ECO:0000313" key="2">
    <source>
        <dbReference type="EMBL" id="AOK21751.1"/>
    </source>
</evidence>
<reference evidence="2 7" key="2">
    <citation type="submission" date="2015-12" db="EMBL/GenBank/DDBJ databases">
        <title>Diversity of Burkholderia near neighbor genomes.</title>
        <authorList>
            <person name="Sahl J."/>
            <person name="Wagner D."/>
            <person name="Keim P."/>
        </authorList>
    </citation>
    <scope>NUCLEOTIDE SEQUENCE [LARGE SCALE GENOMIC DNA]</scope>
    <source>
        <strain evidence="2 7">MSMB1189WGS</strain>
    </source>
</reference>
<protein>
    <submittedName>
        <fullName evidence="4">Glyoxalase</fullName>
    </submittedName>
</protein>
<feature type="domain" description="VOC" evidence="1">
    <location>
        <begin position="2"/>
        <end position="127"/>
    </location>
</feature>
<dbReference type="SUPFAM" id="SSF54593">
    <property type="entry name" value="Glyoxalase/Bleomycin resistance protein/Dihydroxybiphenyl dioxygenase"/>
    <property type="match status" value="1"/>
</dbReference>
<evidence type="ECO:0000313" key="4">
    <source>
        <dbReference type="EMBL" id="KWE03130.1"/>
    </source>
</evidence>
<dbReference type="Proteomes" id="UP000095100">
    <property type="component" value="Chromosome 3"/>
</dbReference>
<dbReference type="Proteomes" id="UP000062998">
    <property type="component" value="Unassembled WGS sequence"/>
</dbReference>
<organism evidence="4 6">
    <name type="scientific">Burkholderia ubonensis</name>
    <dbReference type="NCBI Taxonomy" id="101571"/>
    <lineage>
        <taxon>Bacteria</taxon>
        <taxon>Pseudomonadati</taxon>
        <taxon>Pseudomonadota</taxon>
        <taxon>Betaproteobacteria</taxon>
        <taxon>Burkholderiales</taxon>
        <taxon>Burkholderiaceae</taxon>
        <taxon>Burkholderia</taxon>
        <taxon>Burkholderia cepacia complex</taxon>
    </lineage>
</organism>
<dbReference type="CDD" id="cd07264">
    <property type="entry name" value="VOC_like"/>
    <property type="match status" value="1"/>
</dbReference>
<evidence type="ECO:0000313" key="6">
    <source>
        <dbReference type="Proteomes" id="UP000062998"/>
    </source>
</evidence>
<dbReference type="PROSITE" id="PS51819">
    <property type="entry name" value="VOC"/>
    <property type="match status" value="1"/>
</dbReference>
<dbReference type="InterPro" id="IPR029068">
    <property type="entry name" value="Glyas_Bleomycin-R_OHBP_Dase"/>
</dbReference>
<evidence type="ECO:0000313" key="7">
    <source>
        <dbReference type="Proteomes" id="UP000095100"/>
    </source>
</evidence>
<dbReference type="RefSeq" id="WP_059713087.1">
    <property type="nucleotide sequence ID" value="NZ_CP013445.1"/>
</dbReference>
<dbReference type="PANTHER" id="PTHR21366">
    <property type="entry name" value="GLYOXALASE FAMILY PROTEIN"/>
    <property type="match status" value="1"/>
</dbReference>
<dbReference type="EMBL" id="CP013445">
    <property type="protein sequence ID" value="AOK21751.1"/>
    <property type="molecule type" value="Genomic_DNA"/>
</dbReference>
<reference evidence="5 6" key="1">
    <citation type="submission" date="2015-11" db="EMBL/GenBank/DDBJ databases">
        <title>Expanding the genomic diversity of Burkholderia species for the development of highly accurate diagnostics.</title>
        <authorList>
            <person name="Sahl J."/>
            <person name="Keim P."/>
            <person name="Wagner D."/>
        </authorList>
    </citation>
    <scope>NUCLEOTIDE SEQUENCE [LARGE SCALE GENOMIC DNA]</scope>
    <source>
        <strain evidence="3 5">MSMB1585WGS</strain>
        <strain evidence="4 6">MSMB2167WGS</strain>
    </source>
</reference>
<dbReference type="PANTHER" id="PTHR21366:SF22">
    <property type="entry name" value="VOC DOMAIN-CONTAINING PROTEIN"/>
    <property type="match status" value="1"/>
</dbReference>
<dbReference type="EMBL" id="LPAD01000110">
    <property type="protein sequence ID" value="KVN74889.1"/>
    <property type="molecule type" value="Genomic_DNA"/>
</dbReference>
<sequence length="129" mass="14107">MQLGYVIVYTNDVLQTVAFYEQAFGLTRRFVHDSNQYAEMETGDTTLAFVCDELAATSVPVQYRKNLAGEMPAGIEVVLVSREIEAAYAHAVANGATPVKAPIEKPWGQKVGYVLDNNGVLVELATPLR</sequence>
<name>A0A104XUJ5_9BURK</name>
<dbReference type="Pfam" id="PF00903">
    <property type="entry name" value="Glyoxalase"/>
    <property type="match status" value="1"/>
</dbReference>